<keyword evidence="4" id="KW-1185">Reference proteome</keyword>
<evidence type="ECO:0000313" key="4">
    <source>
        <dbReference type="Proteomes" id="UP000198284"/>
    </source>
</evidence>
<dbReference type="Gene3D" id="3.40.50.1000">
    <property type="entry name" value="HAD superfamily/HAD-like"/>
    <property type="match status" value="1"/>
</dbReference>
<dbReference type="Pfam" id="PF06941">
    <property type="entry name" value="NT5C"/>
    <property type="match status" value="1"/>
</dbReference>
<feature type="active site" description="Proton donor" evidence="2">
    <location>
        <position position="14"/>
    </location>
</feature>
<evidence type="ECO:0000256" key="2">
    <source>
        <dbReference type="PIRSR" id="PIRSR610708-1"/>
    </source>
</evidence>
<dbReference type="InterPro" id="IPR036412">
    <property type="entry name" value="HAD-like_sf"/>
</dbReference>
<dbReference type="GO" id="GO:0009264">
    <property type="term" value="P:deoxyribonucleotide catabolic process"/>
    <property type="evidence" value="ECO:0007669"/>
    <property type="project" value="InterPro"/>
</dbReference>
<dbReference type="SUPFAM" id="SSF56784">
    <property type="entry name" value="HAD-like"/>
    <property type="match status" value="1"/>
</dbReference>
<comment type="similarity">
    <text evidence="1">Belongs to the 5'(3')-deoxyribonucleotidase family.</text>
</comment>
<dbReference type="EMBL" id="FZOT01000008">
    <property type="protein sequence ID" value="SNS86069.1"/>
    <property type="molecule type" value="Genomic_DNA"/>
</dbReference>
<dbReference type="AlphaFoldDB" id="A0A239HXQ7"/>
<feature type="active site" description="Nucleophile" evidence="2">
    <location>
        <position position="12"/>
    </location>
</feature>
<proteinExistence type="inferred from homology"/>
<protein>
    <submittedName>
        <fullName evidence="3">5' nucleotidase, deoxy (Pyrimidine), type C protein (NT5C)</fullName>
    </submittedName>
</protein>
<evidence type="ECO:0000256" key="1">
    <source>
        <dbReference type="ARBA" id="ARBA00009589"/>
    </source>
</evidence>
<sequence>MSHPPKLQVFLDLDGVFADFDARVKRLSGKHPNQLERSRLWKIINADKRFFAELELIEGCLALWEATKDLEPVFLTGAPSSKVFQEQKREWVSRIFGPEFTVHVVPKKRKQEFSGKHKVLIDDTPENIEQWIAAGGHGILHKGDHASTVQALRQLVELYEKEKAADEREQRQGAAP</sequence>
<reference evidence="3 4" key="1">
    <citation type="submission" date="2017-06" db="EMBL/GenBank/DDBJ databases">
        <authorList>
            <person name="Kim H.J."/>
            <person name="Triplett B.A."/>
        </authorList>
    </citation>
    <scope>NUCLEOTIDE SEQUENCE [LARGE SCALE GENOMIC DNA]</scope>
    <source>
        <strain evidence="3 4">U15</strain>
    </source>
</reference>
<dbReference type="GO" id="GO:0008253">
    <property type="term" value="F:5'-nucleotidase activity"/>
    <property type="evidence" value="ECO:0007669"/>
    <property type="project" value="InterPro"/>
</dbReference>
<dbReference type="InterPro" id="IPR023214">
    <property type="entry name" value="HAD_sf"/>
</dbReference>
<dbReference type="InterPro" id="IPR010708">
    <property type="entry name" value="5'(3')-deoxyribonucleotidase"/>
</dbReference>
<evidence type="ECO:0000313" key="3">
    <source>
        <dbReference type="EMBL" id="SNS86069.1"/>
    </source>
</evidence>
<gene>
    <name evidence="3" type="ORF">SAMN06265795_1083</name>
</gene>
<dbReference type="Proteomes" id="UP000198284">
    <property type="component" value="Unassembled WGS sequence"/>
</dbReference>
<accession>A0A239HXQ7</accession>
<organism evidence="3 4">
    <name type="scientific">Noviherbaspirillum humi</name>
    <dbReference type="NCBI Taxonomy" id="1688639"/>
    <lineage>
        <taxon>Bacteria</taxon>
        <taxon>Pseudomonadati</taxon>
        <taxon>Pseudomonadota</taxon>
        <taxon>Betaproteobacteria</taxon>
        <taxon>Burkholderiales</taxon>
        <taxon>Oxalobacteraceae</taxon>
        <taxon>Noviherbaspirillum</taxon>
    </lineage>
</organism>
<name>A0A239HXQ7_9BURK</name>